<dbReference type="EMBL" id="PIQG01000001">
    <property type="protein sequence ID" value="RUO79678.1"/>
    <property type="molecule type" value="Genomic_DNA"/>
</dbReference>
<organism evidence="1 2">
    <name type="scientific">Pseudidiomarina taiwanensis</name>
    <dbReference type="NCBI Taxonomy" id="337250"/>
    <lineage>
        <taxon>Bacteria</taxon>
        <taxon>Pseudomonadati</taxon>
        <taxon>Pseudomonadota</taxon>
        <taxon>Gammaproteobacteria</taxon>
        <taxon>Alteromonadales</taxon>
        <taxon>Idiomarinaceae</taxon>
        <taxon>Pseudidiomarina</taxon>
    </lineage>
</organism>
<accession>A0A432ZPA0</accession>
<sequence length="251" mass="29481">MRSAILKGTIFHERVKPTRHQFSYPTAQWWLALDELEQTHQQSRLFSTKGFAPLWFKRSDYLRGSDGSLSDAVLAKASELAAEPITGRVYFLGNLRTFGLYFSPINCYFIEQTEGEYRYMLAEVSNTPWNERHYYLVDLNGPLEHPKAFHVSPFNPVEMEYKWRLKPPLNQPNHSSLIYLEARRGEREFIASMRLKRVELNSNSILRVLLRYPVNTLTTLVAIHWHALRLWIKRTPIYDHPDKMKNGTSHD</sequence>
<dbReference type="PANTHER" id="PTHR33973:SF4">
    <property type="entry name" value="OS07G0153300 PROTEIN"/>
    <property type="match status" value="1"/>
</dbReference>
<evidence type="ECO:0000313" key="2">
    <source>
        <dbReference type="Proteomes" id="UP000288279"/>
    </source>
</evidence>
<reference evidence="1 2" key="1">
    <citation type="journal article" date="2011" name="Front. Microbiol.">
        <title>Genomic signatures of strain selection and enhancement in Bacillus atrophaeus var. globigii, a historical biowarfare simulant.</title>
        <authorList>
            <person name="Gibbons H.S."/>
            <person name="Broomall S.M."/>
            <person name="McNew L.A."/>
            <person name="Daligault H."/>
            <person name="Chapman C."/>
            <person name="Bruce D."/>
            <person name="Karavis M."/>
            <person name="Krepps M."/>
            <person name="McGregor P.A."/>
            <person name="Hong C."/>
            <person name="Park K.H."/>
            <person name="Akmal A."/>
            <person name="Feldman A."/>
            <person name="Lin J.S."/>
            <person name="Chang W.E."/>
            <person name="Higgs B.W."/>
            <person name="Demirev P."/>
            <person name="Lindquist J."/>
            <person name="Liem A."/>
            <person name="Fochler E."/>
            <person name="Read T.D."/>
            <person name="Tapia R."/>
            <person name="Johnson S."/>
            <person name="Bishop-Lilly K.A."/>
            <person name="Detter C."/>
            <person name="Han C."/>
            <person name="Sozhamannan S."/>
            <person name="Rosenzweig C.N."/>
            <person name="Skowronski E.W."/>
        </authorList>
    </citation>
    <scope>NUCLEOTIDE SEQUENCE [LARGE SCALE GENOMIC DNA]</scope>
    <source>
        <strain evidence="1 2">PIT1</strain>
    </source>
</reference>
<comment type="caution">
    <text evidence="1">The sequence shown here is derived from an EMBL/GenBank/DDBJ whole genome shotgun (WGS) entry which is preliminary data.</text>
</comment>
<dbReference type="OrthoDB" id="9778801at2"/>
<dbReference type="AlphaFoldDB" id="A0A432ZPA0"/>
<evidence type="ECO:0000313" key="1">
    <source>
        <dbReference type="EMBL" id="RUO79678.1"/>
    </source>
</evidence>
<gene>
    <name evidence="1" type="ORF">CWI83_01700</name>
</gene>
<protein>
    <submittedName>
        <fullName evidence="1">DUF1365 domain-containing protein</fullName>
    </submittedName>
</protein>
<proteinExistence type="predicted"/>
<keyword evidence="2" id="KW-1185">Reference proteome</keyword>
<dbReference type="Pfam" id="PF07103">
    <property type="entry name" value="DUF1365"/>
    <property type="match status" value="1"/>
</dbReference>
<name>A0A432ZPA0_9GAMM</name>
<dbReference type="Proteomes" id="UP000288279">
    <property type="component" value="Unassembled WGS sequence"/>
</dbReference>
<dbReference type="PANTHER" id="PTHR33973">
    <property type="entry name" value="OS07G0153300 PROTEIN"/>
    <property type="match status" value="1"/>
</dbReference>
<dbReference type="InterPro" id="IPR010775">
    <property type="entry name" value="DUF1365"/>
</dbReference>